<keyword evidence="2" id="KW-1185">Reference proteome</keyword>
<reference evidence="1" key="1">
    <citation type="submission" date="2013-07" db="EMBL/GenBank/DDBJ databases">
        <title>Sub-species coevolution in mutualistic symbiosis.</title>
        <authorList>
            <person name="Murfin K."/>
            <person name="Klassen J."/>
            <person name="Lee M."/>
            <person name="Forst S."/>
            <person name="Stock P."/>
            <person name="Goodrich-Blair H."/>
        </authorList>
    </citation>
    <scope>NUCLEOTIDE SEQUENCE [LARGE SCALE GENOMIC DNA]</scope>
    <source>
        <strain evidence="1">Kraussei Quebec</strain>
    </source>
</reference>
<comment type="caution">
    <text evidence="1">The sequence shown here is derived from an EMBL/GenBank/DDBJ whole genome shotgun (WGS) entry which is preliminary data.</text>
</comment>
<dbReference type="Proteomes" id="UP000028500">
    <property type="component" value="Unassembled WGS sequence"/>
</dbReference>
<gene>
    <name evidence="1" type="ORF">XBKQ1_410011</name>
</gene>
<name>A0A077PLE1_XENBV</name>
<dbReference type="EMBL" id="CBSY010000230">
    <property type="protein sequence ID" value="CDH21427.1"/>
    <property type="molecule type" value="Genomic_DNA"/>
</dbReference>
<evidence type="ECO:0000313" key="2">
    <source>
        <dbReference type="Proteomes" id="UP000028500"/>
    </source>
</evidence>
<sequence length="65" mass="7359">MLAKNVHVGIQNMLTQLYEIKKDGCNLNHNKNQKIKTIITFSMIDSLTHSQKEHPGKTSVKTAHT</sequence>
<dbReference type="HOGENOM" id="CLU_2848853_0_0_6"/>
<evidence type="ECO:0000313" key="1">
    <source>
        <dbReference type="EMBL" id="CDH21427.1"/>
    </source>
</evidence>
<proteinExistence type="predicted"/>
<dbReference type="AlphaFoldDB" id="A0A077PLE1"/>
<protein>
    <submittedName>
        <fullName evidence="1">Uncharacterized protein</fullName>
    </submittedName>
</protein>
<organism evidence="1 2">
    <name type="scientific">Xenorhabdus bovienii str. kraussei Quebec</name>
    <dbReference type="NCBI Taxonomy" id="1398203"/>
    <lineage>
        <taxon>Bacteria</taxon>
        <taxon>Pseudomonadati</taxon>
        <taxon>Pseudomonadota</taxon>
        <taxon>Gammaproteobacteria</taxon>
        <taxon>Enterobacterales</taxon>
        <taxon>Morganellaceae</taxon>
        <taxon>Xenorhabdus</taxon>
    </lineage>
</organism>
<accession>A0A077PLE1</accession>